<gene>
    <name evidence="8" type="ORF">IDM40_05035</name>
</gene>
<feature type="transmembrane region" description="Helical" evidence="6">
    <location>
        <begin position="320"/>
        <end position="340"/>
    </location>
</feature>
<feature type="domain" description="Protein kinase" evidence="7">
    <location>
        <begin position="19"/>
        <end position="267"/>
    </location>
</feature>
<organism evidence="8 9">
    <name type="scientific">Nocardiopsis coralli</name>
    <dbReference type="NCBI Taxonomy" id="2772213"/>
    <lineage>
        <taxon>Bacteria</taxon>
        <taxon>Bacillati</taxon>
        <taxon>Actinomycetota</taxon>
        <taxon>Actinomycetes</taxon>
        <taxon>Streptosporangiales</taxon>
        <taxon>Nocardiopsidaceae</taxon>
        <taxon>Nocardiopsis</taxon>
    </lineage>
</organism>
<evidence type="ECO:0000256" key="1">
    <source>
        <dbReference type="ARBA" id="ARBA00022679"/>
    </source>
</evidence>
<comment type="caution">
    <text evidence="8">The sequence shown here is derived from an EMBL/GenBank/DDBJ whole genome shotgun (WGS) entry which is preliminary data.</text>
</comment>
<reference evidence="8 9" key="1">
    <citation type="submission" date="2020-09" db="EMBL/GenBank/DDBJ databases">
        <title>Diversity and distribution of actinomycetes associated with coral in the coast of Hainan.</title>
        <authorList>
            <person name="Li F."/>
        </authorList>
    </citation>
    <scope>NUCLEOTIDE SEQUENCE [LARGE SCALE GENOMIC DNA]</scope>
    <source>
        <strain evidence="8 9">HNM0947</strain>
    </source>
</reference>
<dbReference type="Pfam" id="PF00069">
    <property type="entry name" value="Pkinase"/>
    <property type="match status" value="1"/>
</dbReference>
<evidence type="ECO:0000256" key="2">
    <source>
        <dbReference type="ARBA" id="ARBA00022741"/>
    </source>
</evidence>
<dbReference type="Gene3D" id="3.30.200.20">
    <property type="entry name" value="Phosphorylase Kinase, domain 1"/>
    <property type="match status" value="1"/>
</dbReference>
<evidence type="ECO:0000256" key="4">
    <source>
        <dbReference type="ARBA" id="ARBA00022840"/>
    </source>
</evidence>
<keyword evidence="4" id="KW-0067">ATP-binding</keyword>
<keyword evidence="6" id="KW-0472">Membrane</keyword>
<evidence type="ECO:0000259" key="7">
    <source>
        <dbReference type="PROSITE" id="PS50011"/>
    </source>
</evidence>
<dbReference type="InterPro" id="IPR011009">
    <property type="entry name" value="Kinase-like_dom_sf"/>
</dbReference>
<keyword evidence="6" id="KW-0812">Transmembrane</keyword>
<dbReference type="PANTHER" id="PTHR43289:SF34">
    <property type="entry name" value="SERINE_THREONINE-PROTEIN KINASE YBDM-RELATED"/>
    <property type="match status" value="1"/>
</dbReference>
<evidence type="ECO:0000313" key="8">
    <source>
        <dbReference type="EMBL" id="MBE2998072.1"/>
    </source>
</evidence>
<dbReference type="CDD" id="cd14014">
    <property type="entry name" value="STKc_PknB_like"/>
    <property type="match status" value="1"/>
</dbReference>
<dbReference type="PROSITE" id="PS00818">
    <property type="entry name" value="DPS_1"/>
    <property type="match status" value="1"/>
</dbReference>
<dbReference type="InterPro" id="IPR023188">
    <property type="entry name" value="DPS_DNA-bd_CS"/>
</dbReference>
<keyword evidence="9" id="KW-1185">Reference proteome</keyword>
<dbReference type="GO" id="GO:0004674">
    <property type="term" value="F:protein serine/threonine kinase activity"/>
    <property type="evidence" value="ECO:0007669"/>
    <property type="project" value="UniProtKB-KW"/>
</dbReference>
<dbReference type="PANTHER" id="PTHR43289">
    <property type="entry name" value="MITOGEN-ACTIVATED PROTEIN KINASE KINASE KINASE 20-RELATED"/>
    <property type="match status" value="1"/>
</dbReference>
<name>A0ABR9P2J8_9ACTN</name>
<keyword evidence="6" id="KW-1133">Transmembrane helix</keyword>
<dbReference type="InterPro" id="IPR008271">
    <property type="entry name" value="Ser/Thr_kinase_AS"/>
</dbReference>
<dbReference type="PROSITE" id="PS50011">
    <property type="entry name" value="PROTEIN_KINASE_DOM"/>
    <property type="match status" value="1"/>
</dbReference>
<sequence length="488" mass="50633">MTPSPLPRHDHDPNELGGHEILGRLGAGGQGTVFLARSSDGTRVAVKTLNAEGMADPEVRRRFEGEARAAHRVASFCTAAVLGADFEASPPYIVSEYVEGPTLHQSVRDSGPLGEGDLNRMAVAVATALVAIHEAGIVHRDLKPGNVLMAQGGARVIDFGIAQVTDGAGTVTHSQIGTPAFMSPEQISDGRVGPATDVFAWGAVVAFAASGRASFDAGSLPAVLHNVMNSEPDLSAVPEPLRPLVAAALSKDPAQRPSSLDVLHTLLGRTPGAPDGGTPAGGGAATLPQTRPVEGPGPQPPYGPGAQPEKAPRRRPGKRALLWTGVAVACALLLVGGFIAQRALFGGQAPWGGGLPWSEPEFDPSGELEYGAEIEGTWEGTLESGGSIAVTFTEGETTADVEFPDAEPESCSDGALDLQGYTDRGYEFDFKGIDGIDAENCLGAHWAMIGVPFGELHRSEDGAELVLDSDSPFAGDPHEELVLHRVEG</sequence>
<accession>A0ABR9P2J8</accession>
<dbReference type="SMART" id="SM00220">
    <property type="entry name" value="S_TKc"/>
    <property type="match status" value="1"/>
</dbReference>
<dbReference type="Gene3D" id="1.10.510.10">
    <property type="entry name" value="Transferase(Phosphotransferase) domain 1"/>
    <property type="match status" value="1"/>
</dbReference>
<keyword evidence="1" id="KW-0808">Transferase</keyword>
<keyword evidence="3 8" id="KW-0418">Kinase</keyword>
<dbReference type="EMBL" id="JADBGI010000003">
    <property type="protein sequence ID" value="MBE2998072.1"/>
    <property type="molecule type" value="Genomic_DNA"/>
</dbReference>
<dbReference type="InterPro" id="IPR000719">
    <property type="entry name" value="Prot_kinase_dom"/>
</dbReference>
<proteinExistence type="predicted"/>
<keyword evidence="8" id="KW-0723">Serine/threonine-protein kinase</keyword>
<evidence type="ECO:0000256" key="6">
    <source>
        <dbReference type="SAM" id="Phobius"/>
    </source>
</evidence>
<feature type="region of interest" description="Disordered" evidence="5">
    <location>
        <begin position="266"/>
        <end position="316"/>
    </location>
</feature>
<dbReference type="SUPFAM" id="SSF56112">
    <property type="entry name" value="Protein kinase-like (PK-like)"/>
    <property type="match status" value="1"/>
</dbReference>
<keyword evidence="2" id="KW-0547">Nucleotide-binding</keyword>
<protein>
    <submittedName>
        <fullName evidence="8">Serine/threonine protein kinase</fullName>
    </submittedName>
</protein>
<dbReference type="RefSeq" id="WP_193120700.1">
    <property type="nucleotide sequence ID" value="NZ_JADBGI010000003.1"/>
</dbReference>
<evidence type="ECO:0000256" key="5">
    <source>
        <dbReference type="SAM" id="MobiDB-lite"/>
    </source>
</evidence>
<feature type="compositionally biased region" description="Gly residues" evidence="5">
    <location>
        <begin position="274"/>
        <end position="284"/>
    </location>
</feature>
<dbReference type="Proteomes" id="UP000806528">
    <property type="component" value="Unassembled WGS sequence"/>
</dbReference>
<evidence type="ECO:0000313" key="9">
    <source>
        <dbReference type="Proteomes" id="UP000806528"/>
    </source>
</evidence>
<dbReference type="PROSITE" id="PS00108">
    <property type="entry name" value="PROTEIN_KINASE_ST"/>
    <property type="match status" value="1"/>
</dbReference>
<evidence type="ECO:0000256" key="3">
    <source>
        <dbReference type="ARBA" id="ARBA00022777"/>
    </source>
</evidence>